<protein>
    <submittedName>
        <fullName evidence="2">Uncharacterized protein</fullName>
    </submittedName>
</protein>
<proteinExistence type="predicted"/>
<feature type="compositionally biased region" description="Basic and acidic residues" evidence="1">
    <location>
        <begin position="98"/>
        <end position="112"/>
    </location>
</feature>
<dbReference type="OrthoDB" id="5865374at2759"/>
<keyword evidence="3" id="KW-1185">Reference proteome</keyword>
<feature type="region of interest" description="Disordered" evidence="1">
    <location>
        <begin position="98"/>
        <end position="122"/>
    </location>
</feature>
<organism evidence="2 3">
    <name type="scientific">Ancylostoma duodenale</name>
    <dbReference type="NCBI Taxonomy" id="51022"/>
    <lineage>
        <taxon>Eukaryota</taxon>
        <taxon>Metazoa</taxon>
        <taxon>Ecdysozoa</taxon>
        <taxon>Nematoda</taxon>
        <taxon>Chromadorea</taxon>
        <taxon>Rhabditida</taxon>
        <taxon>Rhabditina</taxon>
        <taxon>Rhabditomorpha</taxon>
        <taxon>Strongyloidea</taxon>
        <taxon>Ancylostomatidae</taxon>
        <taxon>Ancylostomatinae</taxon>
        <taxon>Ancylostoma</taxon>
    </lineage>
</organism>
<reference evidence="2 3" key="1">
    <citation type="submission" date="2013-12" db="EMBL/GenBank/DDBJ databases">
        <title>Draft genome of the parsitic nematode Ancylostoma duodenale.</title>
        <authorList>
            <person name="Mitreva M."/>
        </authorList>
    </citation>
    <scope>NUCLEOTIDE SEQUENCE [LARGE SCALE GENOMIC DNA]</scope>
    <source>
        <strain evidence="2 3">Zhejiang</strain>
    </source>
</reference>
<dbReference type="Proteomes" id="UP000054047">
    <property type="component" value="Unassembled WGS sequence"/>
</dbReference>
<dbReference type="EMBL" id="KN728088">
    <property type="protein sequence ID" value="KIH64398.1"/>
    <property type="molecule type" value="Genomic_DNA"/>
</dbReference>
<evidence type="ECO:0000313" key="3">
    <source>
        <dbReference type="Proteomes" id="UP000054047"/>
    </source>
</evidence>
<evidence type="ECO:0000256" key="1">
    <source>
        <dbReference type="SAM" id="MobiDB-lite"/>
    </source>
</evidence>
<accession>A0A0C2D4J0</accession>
<evidence type="ECO:0000313" key="2">
    <source>
        <dbReference type="EMBL" id="KIH64398.1"/>
    </source>
</evidence>
<gene>
    <name evidence="2" type="ORF">ANCDUO_05296</name>
</gene>
<name>A0A0C2D4J0_9BILA</name>
<dbReference type="AlphaFoldDB" id="A0A0C2D4J0"/>
<sequence length="122" mass="13802">MDTAIALTAMAQRSIRELSDQYENTELRSPGILNVQNVWVFRLVPSSRTRYHWEMTKKLASNEKKRKENALVNPFLGHSHVSFMGNIADVLTEGGHDVSTHLDSCDARDGRRTAAPNRSESY</sequence>